<dbReference type="RefSeq" id="WP_073555752.1">
    <property type="nucleotide sequence ID" value="NZ_MRCA01000005.1"/>
</dbReference>
<keyword evidence="4" id="KW-1185">Reference proteome</keyword>
<proteinExistence type="predicted"/>
<feature type="chain" id="PRO_5012707848" evidence="1">
    <location>
        <begin position="29"/>
        <end position="253"/>
    </location>
</feature>
<dbReference type="NCBIfam" id="NF038121">
    <property type="entry name" value="PEP_CTERM_LEVG"/>
    <property type="match status" value="1"/>
</dbReference>
<comment type="caution">
    <text evidence="3">The sequence shown here is derived from an EMBL/GenBank/DDBJ whole genome shotgun (WGS) entry which is preliminary data.</text>
</comment>
<evidence type="ECO:0000313" key="3">
    <source>
        <dbReference type="EMBL" id="OKH13862.1"/>
    </source>
</evidence>
<sequence length="253" mass="26536">MPKFNFLATMIGTVLGLGVVAAMPNAHAASLIPNREGEIKTNLGCLNSTTCIDTTSLGYTVTSLDFDGAGGYGASRLFVDDRATSNTYVGSSLKVSFGTKDAGTNTGVNEFWLRPVAITESGKLPENGQLEVGRFLFDFTEVMSEITLDFFDVEDIGTGVLLINNSPVGSSMLSAGKNNGIQTLTFYNVKSFEVQLGNAYSSKFPKYGDGVNLSGIKGTPKAVPEAGTTLGLGALAVAGMFGLRQRKKSVLAG</sequence>
<feature type="domain" description="Ice-binding protein C-terminal" evidence="2">
    <location>
        <begin position="222"/>
        <end position="247"/>
    </location>
</feature>
<dbReference type="Pfam" id="PF07589">
    <property type="entry name" value="PEP-CTERM"/>
    <property type="match status" value="1"/>
</dbReference>
<name>A0A1U7GZ89_9CYAN</name>
<reference evidence="3 4" key="1">
    <citation type="submission" date="2016-11" db="EMBL/GenBank/DDBJ databases">
        <title>Draft Genome Sequences of Nine Cyanobacterial Strains from Diverse Habitats.</title>
        <authorList>
            <person name="Zhu T."/>
            <person name="Hou S."/>
            <person name="Lu X."/>
            <person name="Hess W.R."/>
        </authorList>
    </citation>
    <scope>NUCLEOTIDE SEQUENCE [LARGE SCALE GENOMIC DNA]</scope>
    <source>
        <strain evidence="3 4">NIES-592</strain>
    </source>
</reference>
<accession>A0A1U7GZ89</accession>
<dbReference type="InterPro" id="IPR013424">
    <property type="entry name" value="Ice-binding_C"/>
</dbReference>
<protein>
    <submittedName>
        <fullName evidence="3">PEP-CTERM sorting domain-containing protein</fullName>
    </submittedName>
</protein>
<dbReference type="OrthoDB" id="453137at2"/>
<dbReference type="Proteomes" id="UP000186391">
    <property type="component" value="Unassembled WGS sequence"/>
</dbReference>
<dbReference type="EMBL" id="MRCA01000005">
    <property type="protein sequence ID" value="OKH13862.1"/>
    <property type="molecule type" value="Genomic_DNA"/>
</dbReference>
<evidence type="ECO:0000313" key="4">
    <source>
        <dbReference type="Proteomes" id="UP000186391"/>
    </source>
</evidence>
<organism evidence="3 4">
    <name type="scientific">Fischerella major NIES-592</name>
    <dbReference type="NCBI Taxonomy" id="210994"/>
    <lineage>
        <taxon>Bacteria</taxon>
        <taxon>Bacillati</taxon>
        <taxon>Cyanobacteriota</taxon>
        <taxon>Cyanophyceae</taxon>
        <taxon>Nostocales</taxon>
        <taxon>Hapalosiphonaceae</taxon>
        <taxon>Fischerella</taxon>
    </lineage>
</organism>
<gene>
    <name evidence="3" type="ORF">NIES592_11000</name>
</gene>
<evidence type="ECO:0000259" key="2">
    <source>
        <dbReference type="Pfam" id="PF07589"/>
    </source>
</evidence>
<dbReference type="AlphaFoldDB" id="A0A1U7GZ89"/>
<keyword evidence="1" id="KW-0732">Signal</keyword>
<feature type="signal peptide" evidence="1">
    <location>
        <begin position="1"/>
        <end position="28"/>
    </location>
</feature>
<dbReference type="NCBIfam" id="TIGR02595">
    <property type="entry name" value="PEP_CTERM"/>
    <property type="match status" value="1"/>
</dbReference>
<evidence type="ECO:0000256" key="1">
    <source>
        <dbReference type="SAM" id="SignalP"/>
    </source>
</evidence>